<dbReference type="Gene3D" id="3.30.530.20">
    <property type="match status" value="1"/>
</dbReference>
<dbReference type="EMBL" id="CAKLPX010000001">
    <property type="protein sequence ID" value="CAH0990591.1"/>
    <property type="molecule type" value="Genomic_DNA"/>
</dbReference>
<dbReference type="InterPro" id="IPR019587">
    <property type="entry name" value="Polyketide_cyclase/dehydratase"/>
</dbReference>
<dbReference type="RefSeq" id="WP_237443273.1">
    <property type="nucleotide sequence ID" value="NZ_CAKLPX010000001.1"/>
</dbReference>
<evidence type="ECO:0000313" key="2">
    <source>
        <dbReference type="Proteomes" id="UP000838100"/>
    </source>
</evidence>
<dbReference type="SUPFAM" id="SSF55961">
    <property type="entry name" value="Bet v1-like"/>
    <property type="match status" value="1"/>
</dbReference>
<proteinExistence type="predicted"/>
<dbReference type="Proteomes" id="UP000838100">
    <property type="component" value="Unassembled WGS sequence"/>
</dbReference>
<accession>A0ABN8EDQ4</accession>
<evidence type="ECO:0000313" key="1">
    <source>
        <dbReference type="EMBL" id="CAH0990591.1"/>
    </source>
</evidence>
<dbReference type="Pfam" id="PF10604">
    <property type="entry name" value="Polyketide_cyc2"/>
    <property type="match status" value="1"/>
</dbReference>
<evidence type="ECO:0008006" key="3">
    <source>
        <dbReference type="Google" id="ProtNLM"/>
    </source>
</evidence>
<dbReference type="CDD" id="cd07822">
    <property type="entry name" value="SRPBCC_4"/>
    <property type="match status" value="1"/>
</dbReference>
<reference evidence="1" key="1">
    <citation type="submission" date="2021-12" db="EMBL/GenBank/DDBJ databases">
        <authorList>
            <person name="Rodrigo-Torres L."/>
            <person name="Arahal R. D."/>
            <person name="Lucena T."/>
        </authorList>
    </citation>
    <scope>NUCLEOTIDE SEQUENCE</scope>
    <source>
        <strain evidence="1">CECT 8267</strain>
    </source>
</reference>
<keyword evidence="2" id="KW-1185">Reference proteome</keyword>
<organism evidence="1 2">
    <name type="scientific">Sinobacterium norvegicum</name>
    <dbReference type="NCBI Taxonomy" id="1641715"/>
    <lineage>
        <taxon>Bacteria</taxon>
        <taxon>Pseudomonadati</taxon>
        <taxon>Pseudomonadota</taxon>
        <taxon>Gammaproteobacteria</taxon>
        <taxon>Cellvibrionales</taxon>
        <taxon>Spongiibacteraceae</taxon>
        <taxon>Sinobacterium</taxon>
    </lineage>
</organism>
<comment type="caution">
    <text evidence="1">The sequence shown here is derived from an EMBL/GenBank/DDBJ whole genome shotgun (WGS) entry which is preliminary data.</text>
</comment>
<name>A0ABN8EDQ4_9GAMM</name>
<protein>
    <recommendedName>
        <fullName evidence="3">SRPBCC domain-containing protein</fullName>
    </recommendedName>
</protein>
<gene>
    <name evidence="1" type="ORF">SIN8267_00685</name>
</gene>
<sequence>MLLWLKGLISLLAAVIALSVLVDSDWEVQHRVDIDASPDIVWQLLIDLPGYAQWNRYSPSVEGNLAVGEVVWVEAHLDNEVRRVQNYVLSIEPQRELCWGSADWYGFLANGIRCRWLSKTAGGGTELIHHEVMQGPLAWLIEYLYRPRIERGLALVDNSLATQAEKIAAQSRP</sequence>
<dbReference type="InterPro" id="IPR023393">
    <property type="entry name" value="START-like_dom_sf"/>
</dbReference>